<feature type="compositionally biased region" description="Polar residues" evidence="1">
    <location>
        <begin position="59"/>
        <end position="68"/>
    </location>
</feature>
<proteinExistence type="predicted"/>
<sequence length="68" mass="7781">MYKSYPIKTQSLTRYVQHALMFPRVIETPAAVFRSTSTSDENSSRSRPGLPNSLHPATFQLNSTDFFR</sequence>
<evidence type="ECO:0000313" key="3">
    <source>
        <dbReference type="Proteomes" id="UP000215914"/>
    </source>
</evidence>
<reference evidence="2" key="2">
    <citation type="submission" date="2020-06" db="EMBL/GenBank/DDBJ databases">
        <title>Helianthus annuus Genome sequencing and assembly Release 2.</title>
        <authorList>
            <person name="Gouzy J."/>
            <person name="Langlade N."/>
            <person name="Munos S."/>
        </authorList>
    </citation>
    <scope>NUCLEOTIDE SEQUENCE</scope>
    <source>
        <tissue evidence="2">Leaves</tissue>
    </source>
</reference>
<dbReference type="AlphaFoldDB" id="A0A9K3EK76"/>
<evidence type="ECO:0000313" key="2">
    <source>
        <dbReference type="EMBL" id="KAF5775132.1"/>
    </source>
</evidence>
<dbReference type="Proteomes" id="UP000215914">
    <property type="component" value="Unassembled WGS sequence"/>
</dbReference>
<feature type="region of interest" description="Disordered" evidence="1">
    <location>
        <begin position="34"/>
        <end position="68"/>
    </location>
</feature>
<feature type="compositionally biased region" description="Low complexity" evidence="1">
    <location>
        <begin position="34"/>
        <end position="47"/>
    </location>
</feature>
<protein>
    <submittedName>
        <fullName evidence="2">Uncharacterized protein</fullName>
    </submittedName>
</protein>
<organism evidence="2 3">
    <name type="scientific">Helianthus annuus</name>
    <name type="common">Common sunflower</name>
    <dbReference type="NCBI Taxonomy" id="4232"/>
    <lineage>
        <taxon>Eukaryota</taxon>
        <taxon>Viridiplantae</taxon>
        <taxon>Streptophyta</taxon>
        <taxon>Embryophyta</taxon>
        <taxon>Tracheophyta</taxon>
        <taxon>Spermatophyta</taxon>
        <taxon>Magnoliopsida</taxon>
        <taxon>eudicotyledons</taxon>
        <taxon>Gunneridae</taxon>
        <taxon>Pentapetalae</taxon>
        <taxon>asterids</taxon>
        <taxon>campanulids</taxon>
        <taxon>Asterales</taxon>
        <taxon>Asteraceae</taxon>
        <taxon>Asteroideae</taxon>
        <taxon>Heliantheae alliance</taxon>
        <taxon>Heliantheae</taxon>
        <taxon>Helianthus</taxon>
    </lineage>
</organism>
<keyword evidence="3" id="KW-1185">Reference proteome</keyword>
<name>A0A9K3EK76_HELAN</name>
<accession>A0A9K3EK76</accession>
<evidence type="ECO:0000256" key="1">
    <source>
        <dbReference type="SAM" id="MobiDB-lite"/>
    </source>
</evidence>
<reference evidence="2" key="1">
    <citation type="journal article" date="2017" name="Nature">
        <title>The sunflower genome provides insights into oil metabolism, flowering and Asterid evolution.</title>
        <authorList>
            <person name="Badouin H."/>
            <person name="Gouzy J."/>
            <person name="Grassa C.J."/>
            <person name="Murat F."/>
            <person name="Staton S.E."/>
            <person name="Cottret L."/>
            <person name="Lelandais-Briere C."/>
            <person name="Owens G.L."/>
            <person name="Carrere S."/>
            <person name="Mayjonade B."/>
            <person name="Legrand L."/>
            <person name="Gill N."/>
            <person name="Kane N.C."/>
            <person name="Bowers J.E."/>
            <person name="Hubner S."/>
            <person name="Bellec A."/>
            <person name="Berard A."/>
            <person name="Berges H."/>
            <person name="Blanchet N."/>
            <person name="Boniface M.C."/>
            <person name="Brunel D."/>
            <person name="Catrice O."/>
            <person name="Chaidir N."/>
            <person name="Claudel C."/>
            <person name="Donnadieu C."/>
            <person name="Faraut T."/>
            <person name="Fievet G."/>
            <person name="Helmstetter N."/>
            <person name="King M."/>
            <person name="Knapp S.J."/>
            <person name="Lai Z."/>
            <person name="Le Paslier M.C."/>
            <person name="Lippi Y."/>
            <person name="Lorenzon L."/>
            <person name="Mandel J.R."/>
            <person name="Marage G."/>
            <person name="Marchand G."/>
            <person name="Marquand E."/>
            <person name="Bret-Mestries E."/>
            <person name="Morien E."/>
            <person name="Nambeesan S."/>
            <person name="Nguyen T."/>
            <person name="Pegot-Espagnet P."/>
            <person name="Pouilly N."/>
            <person name="Raftis F."/>
            <person name="Sallet E."/>
            <person name="Schiex T."/>
            <person name="Thomas J."/>
            <person name="Vandecasteele C."/>
            <person name="Vares D."/>
            <person name="Vear F."/>
            <person name="Vautrin S."/>
            <person name="Crespi M."/>
            <person name="Mangin B."/>
            <person name="Burke J.M."/>
            <person name="Salse J."/>
            <person name="Munos S."/>
            <person name="Vincourt P."/>
            <person name="Rieseberg L.H."/>
            <person name="Langlade N.B."/>
        </authorList>
    </citation>
    <scope>NUCLEOTIDE SEQUENCE</scope>
    <source>
        <tissue evidence="2">Leaves</tissue>
    </source>
</reference>
<dbReference type="EMBL" id="MNCJ02000328">
    <property type="protein sequence ID" value="KAF5775132.1"/>
    <property type="molecule type" value="Genomic_DNA"/>
</dbReference>
<gene>
    <name evidence="2" type="ORF">HanXRQr2_Chr13g0608581</name>
</gene>
<comment type="caution">
    <text evidence="2">The sequence shown here is derived from an EMBL/GenBank/DDBJ whole genome shotgun (WGS) entry which is preliminary data.</text>
</comment>
<dbReference type="Gramene" id="mRNA:HanXRQr2_Chr13g0608581">
    <property type="protein sequence ID" value="CDS:HanXRQr2_Chr13g0608581.1"/>
    <property type="gene ID" value="HanXRQr2_Chr13g0608581"/>
</dbReference>